<name>S4PRR2_9NEOP</name>
<organism evidence="1">
    <name type="scientific">Pararge aegeria</name>
    <name type="common">speckled wood butterfly</name>
    <dbReference type="NCBI Taxonomy" id="116150"/>
    <lineage>
        <taxon>Eukaryota</taxon>
        <taxon>Metazoa</taxon>
        <taxon>Ecdysozoa</taxon>
        <taxon>Arthropoda</taxon>
        <taxon>Hexapoda</taxon>
        <taxon>Insecta</taxon>
        <taxon>Pterygota</taxon>
        <taxon>Neoptera</taxon>
        <taxon>Endopterygota</taxon>
        <taxon>Lepidoptera</taxon>
        <taxon>Glossata</taxon>
        <taxon>Ditrysia</taxon>
        <taxon>Papilionoidea</taxon>
        <taxon>Nymphalidae</taxon>
        <taxon>Satyrinae</taxon>
        <taxon>Satyrini</taxon>
        <taxon>Parargina</taxon>
        <taxon>Pararge</taxon>
    </lineage>
</organism>
<protein>
    <submittedName>
        <fullName evidence="1">Uncharacterized protein</fullName>
    </submittedName>
</protein>
<reference evidence="1" key="2">
    <citation type="submission" date="2013-05" db="EMBL/GenBank/DDBJ databases">
        <authorList>
            <person name="Carter J.-M."/>
            <person name="Baker S.C."/>
            <person name="Pink R."/>
            <person name="Carter D.R.F."/>
            <person name="Collins A."/>
            <person name="Tomlin J."/>
            <person name="Gibbs M."/>
            <person name="Breuker C.J."/>
        </authorList>
    </citation>
    <scope>NUCLEOTIDE SEQUENCE</scope>
    <source>
        <tissue evidence="1">Ovary</tissue>
    </source>
</reference>
<evidence type="ECO:0000313" key="1">
    <source>
        <dbReference type="EMBL" id="JAA91970.1"/>
    </source>
</evidence>
<dbReference type="EMBL" id="GAIX01000590">
    <property type="protein sequence ID" value="JAA91970.1"/>
    <property type="molecule type" value="Transcribed_RNA"/>
</dbReference>
<proteinExistence type="predicted"/>
<accession>S4PRR2</accession>
<sequence length="70" mass="7815">MALLLFRIDVRSNLHQYCPVLNYIDSFSSLTGRTPISSSPGYHLGDLSLKLVKIANILNDDFFKSGLKVT</sequence>
<dbReference type="AlphaFoldDB" id="S4PRR2"/>
<reference evidence="1" key="1">
    <citation type="journal article" date="2013" name="BMC Genomics">
        <title>Unscrambling butterfly oogenesis.</title>
        <authorList>
            <person name="Carter J.M."/>
            <person name="Baker S.C."/>
            <person name="Pink R."/>
            <person name="Carter D.R."/>
            <person name="Collins A."/>
            <person name="Tomlin J."/>
            <person name="Gibbs M."/>
            <person name="Breuker C.J."/>
        </authorList>
    </citation>
    <scope>NUCLEOTIDE SEQUENCE</scope>
    <source>
        <tissue evidence="1">Ovary</tissue>
    </source>
</reference>